<proteinExistence type="predicted"/>
<evidence type="ECO:0000313" key="2">
    <source>
        <dbReference type="EMBL" id="AJE85403.1"/>
    </source>
</evidence>
<organism evidence="2 3">
    <name type="scientific">Streptomyces albus (strain ATCC 21838 / DSM 41398 / FERM P-419 / JCM 4703 / NBRC 107858)</name>
    <dbReference type="NCBI Taxonomy" id="1081613"/>
    <lineage>
        <taxon>Bacteria</taxon>
        <taxon>Bacillati</taxon>
        <taxon>Actinomycetota</taxon>
        <taxon>Actinomycetes</taxon>
        <taxon>Kitasatosporales</taxon>
        <taxon>Streptomycetaceae</taxon>
        <taxon>Streptomyces</taxon>
    </lineage>
</organism>
<evidence type="ECO:0000313" key="3">
    <source>
        <dbReference type="Proteomes" id="UP000031523"/>
    </source>
</evidence>
<keyword evidence="3" id="KW-1185">Reference proteome</keyword>
<accession>A0A0B5ERG3</accession>
<reference evidence="2 3" key="1">
    <citation type="submission" date="2015-01" db="EMBL/GenBank/DDBJ databases">
        <title>Enhanced salinomycin production by adjusting the supply of polyketide extender units in Streptomyce albus DSM 41398.</title>
        <authorList>
            <person name="Lu C."/>
        </authorList>
    </citation>
    <scope>NUCLEOTIDE SEQUENCE [LARGE SCALE GENOMIC DNA]</scope>
    <source>
        <strain evidence="3">ATCC 21838 / DSM 41398 / FERM P-419 / JCM 4703 / NBRC 107858</strain>
    </source>
</reference>
<dbReference type="EMBL" id="CP010519">
    <property type="protein sequence ID" value="AJE85403.1"/>
    <property type="molecule type" value="Genomic_DNA"/>
</dbReference>
<name>A0A0B5ERG3_STRA4</name>
<sequence length="46" mass="4758">MTGRGAPKIGQLPARLPAPSGRAGHAPSREPSRISGPGVPIWSTER</sequence>
<protein>
    <submittedName>
        <fullName evidence="2">Uncharacterized protein</fullName>
    </submittedName>
</protein>
<dbReference type="KEGG" id="sals:SLNWT_5027"/>
<dbReference type="Proteomes" id="UP000031523">
    <property type="component" value="Chromosome"/>
</dbReference>
<evidence type="ECO:0000256" key="1">
    <source>
        <dbReference type="SAM" id="MobiDB-lite"/>
    </source>
</evidence>
<gene>
    <name evidence="2" type="ORF">SLNWT_5027</name>
</gene>
<feature type="region of interest" description="Disordered" evidence="1">
    <location>
        <begin position="1"/>
        <end position="46"/>
    </location>
</feature>
<dbReference type="AlphaFoldDB" id="A0A0B5ERG3"/>